<feature type="signal peptide" evidence="1">
    <location>
        <begin position="1"/>
        <end position="23"/>
    </location>
</feature>
<keyword evidence="1" id="KW-0732">Signal</keyword>
<protein>
    <recommendedName>
        <fullName evidence="4">DUF4412 domain-containing protein</fullName>
    </recommendedName>
</protein>
<gene>
    <name evidence="2" type="ORF">BGO89_05910</name>
</gene>
<comment type="caution">
    <text evidence="2">The sequence shown here is derived from an EMBL/GenBank/DDBJ whole genome shotgun (WGS) entry which is preliminary data.</text>
</comment>
<feature type="chain" id="PRO_5013132625" description="DUF4412 domain-containing protein" evidence="1">
    <location>
        <begin position="24"/>
        <end position="239"/>
    </location>
</feature>
<organism evidence="2 3">
    <name type="scientific">Candidatus Kapaibacterium thiocyanatum</name>
    <dbReference type="NCBI Taxonomy" id="1895771"/>
    <lineage>
        <taxon>Bacteria</taxon>
        <taxon>Pseudomonadati</taxon>
        <taxon>Candidatus Kapaibacteriota</taxon>
        <taxon>Candidatus Kapaibacteriia</taxon>
        <taxon>Candidatus Kapaibacteriales</taxon>
        <taxon>Candidatus Kapaibacteriaceae</taxon>
        <taxon>Candidatus Kapaibacterium</taxon>
    </lineage>
</organism>
<reference evidence="2 3" key="1">
    <citation type="submission" date="2016-09" db="EMBL/GenBank/DDBJ databases">
        <title>Genome-resolved meta-omics ties microbial dynamics to process performance in biotechnology for thiocyanate degradation.</title>
        <authorList>
            <person name="Kantor R.S."/>
            <person name="Huddy R.J."/>
            <person name="Iyer R."/>
            <person name="Thomas B.C."/>
            <person name="Brown C.T."/>
            <person name="Anantharaman K."/>
            <person name="Tringe S."/>
            <person name="Hettich R.L."/>
            <person name="Harrison S.T."/>
            <person name="Banfield J.F."/>
        </authorList>
    </citation>
    <scope>NUCLEOTIDE SEQUENCE [LARGE SCALE GENOMIC DNA]</scope>
    <source>
        <strain evidence="2">59-99</strain>
    </source>
</reference>
<evidence type="ECO:0000313" key="2">
    <source>
        <dbReference type="EMBL" id="OJX57935.1"/>
    </source>
</evidence>
<evidence type="ECO:0000313" key="3">
    <source>
        <dbReference type="Proteomes" id="UP000184233"/>
    </source>
</evidence>
<proteinExistence type="predicted"/>
<sequence length="239" mass="26474">MSMRIAIPVLVTTLCLAASSASAGDCTRNLRQFLQERTKEAEQTNLYRRTVLVQRMTSGPKKKTVVDTMTIVSGGRRSSTTSKKIDMVADETCTIVVDHDGKNILIVDADKKRAKLPSFEDGLADMLKDMRMKTCEKDAKGMEHAVFERTNAPKDAVTMFDIRYSMKPLSCTELTMHRGTGDAQAMSQFQVLEESTSTSLPKELRGAALSAVYDASGAVRAAYRSYRVTDLRSGRKKTR</sequence>
<dbReference type="EMBL" id="MKVH01000020">
    <property type="protein sequence ID" value="OJX57935.1"/>
    <property type="molecule type" value="Genomic_DNA"/>
</dbReference>
<dbReference type="STRING" id="1895771.BGO89_05910"/>
<dbReference type="Proteomes" id="UP000184233">
    <property type="component" value="Unassembled WGS sequence"/>
</dbReference>
<evidence type="ECO:0008006" key="4">
    <source>
        <dbReference type="Google" id="ProtNLM"/>
    </source>
</evidence>
<evidence type="ECO:0000256" key="1">
    <source>
        <dbReference type="SAM" id="SignalP"/>
    </source>
</evidence>
<accession>A0A1M3KZU3</accession>
<dbReference type="AlphaFoldDB" id="A0A1M3KZU3"/>
<name>A0A1M3KZU3_9BACT</name>